<dbReference type="Proteomes" id="UP001314169">
    <property type="component" value="Chromosome 2"/>
</dbReference>
<name>A0ABN9ZUI2_PIPNA</name>
<organism evidence="1 2">
    <name type="scientific">Pipistrellus nathusii</name>
    <name type="common">Nathusius' pipistrelle</name>
    <dbReference type="NCBI Taxonomy" id="59473"/>
    <lineage>
        <taxon>Eukaryota</taxon>
        <taxon>Metazoa</taxon>
        <taxon>Chordata</taxon>
        <taxon>Craniata</taxon>
        <taxon>Vertebrata</taxon>
        <taxon>Euteleostomi</taxon>
        <taxon>Mammalia</taxon>
        <taxon>Eutheria</taxon>
        <taxon>Laurasiatheria</taxon>
        <taxon>Chiroptera</taxon>
        <taxon>Yangochiroptera</taxon>
        <taxon>Vespertilionidae</taxon>
        <taxon>Pipistrellus</taxon>
    </lineage>
</organism>
<dbReference type="EMBL" id="OY882859">
    <property type="protein sequence ID" value="CAK6441905.1"/>
    <property type="molecule type" value="Genomic_DNA"/>
</dbReference>
<evidence type="ECO:0000313" key="2">
    <source>
        <dbReference type="Proteomes" id="UP001314169"/>
    </source>
</evidence>
<reference evidence="1" key="1">
    <citation type="submission" date="2023-12" db="EMBL/GenBank/DDBJ databases">
        <authorList>
            <person name="Brown T."/>
        </authorList>
    </citation>
    <scope>NUCLEOTIDE SEQUENCE</scope>
</reference>
<accession>A0ABN9ZUI2</accession>
<protein>
    <submittedName>
        <fullName evidence="1">Uncharacterized protein</fullName>
    </submittedName>
</protein>
<evidence type="ECO:0000313" key="1">
    <source>
        <dbReference type="EMBL" id="CAK6441905.1"/>
    </source>
</evidence>
<keyword evidence="2" id="KW-1185">Reference proteome</keyword>
<gene>
    <name evidence="1" type="ORF">MPIPNATIZW_LOCUS10211</name>
</gene>
<proteinExistence type="predicted"/>
<sequence>MLLICKSYPPIPYRLRILARVSYFLLHHLHIDFDTLWNFRTRLYFDFCCWAITYIDFKMFKFIFKLPLTCNIILVLGVQHSDEKFVSDFGNFNKLFILSA</sequence>